<sequence>MAIQKYQDPFFDVMPSSFSTMLDRFFNDTVTTRGQWTSFSPKVDAYETDQSYDIEAALPGLKQDDVKVSFDQGRLTISGERKFDKERTERQYHVVESSYGSFTRTFQLPTVAEPGKIEASFDNGVLHVHVPKGQQQPSQHQIPVRSGSSNGASGNAPKSA</sequence>
<dbReference type="SUPFAM" id="SSF49764">
    <property type="entry name" value="HSP20-like chaperones"/>
    <property type="match status" value="1"/>
</dbReference>
<dbReference type="Gene3D" id="2.60.40.790">
    <property type="match status" value="1"/>
</dbReference>
<evidence type="ECO:0000256" key="2">
    <source>
        <dbReference type="RuleBase" id="RU003616"/>
    </source>
</evidence>
<name>A0A1M6MDH7_9BACT</name>
<feature type="domain" description="SHSP" evidence="4">
    <location>
        <begin position="34"/>
        <end position="147"/>
    </location>
</feature>
<feature type="region of interest" description="Disordered" evidence="3">
    <location>
        <begin position="132"/>
        <end position="160"/>
    </location>
</feature>
<dbReference type="OrthoDB" id="9814487at2"/>
<dbReference type="PANTHER" id="PTHR11527">
    <property type="entry name" value="HEAT-SHOCK PROTEIN 20 FAMILY MEMBER"/>
    <property type="match status" value="1"/>
</dbReference>
<gene>
    <name evidence="5" type="ORF">SAMN02745146_0240</name>
</gene>
<feature type="compositionally biased region" description="Low complexity" evidence="3">
    <location>
        <begin position="146"/>
        <end position="160"/>
    </location>
</feature>
<dbReference type="Proteomes" id="UP000184418">
    <property type="component" value="Unassembled WGS sequence"/>
</dbReference>
<protein>
    <submittedName>
        <fullName evidence="5">HSP20 family protein</fullName>
    </submittedName>
</protein>
<dbReference type="STRING" id="1121955.SAMN02745146_0240"/>
<evidence type="ECO:0000256" key="1">
    <source>
        <dbReference type="PROSITE-ProRule" id="PRU00285"/>
    </source>
</evidence>
<dbReference type="InterPro" id="IPR002068">
    <property type="entry name" value="A-crystallin/Hsp20_dom"/>
</dbReference>
<reference evidence="5 6" key="1">
    <citation type="submission" date="2016-11" db="EMBL/GenBank/DDBJ databases">
        <authorList>
            <person name="Jaros S."/>
            <person name="Januszkiewicz K."/>
            <person name="Wedrychowicz H."/>
        </authorList>
    </citation>
    <scope>NUCLEOTIDE SEQUENCE [LARGE SCALE GENOMIC DNA]</scope>
    <source>
        <strain evidence="5 6">DSM 21074</strain>
    </source>
</reference>
<dbReference type="Pfam" id="PF00011">
    <property type="entry name" value="HSP20"/>
    <property type="match status" value="1"/>
</dbReference>
<dbReference type="EMBL" id="FQYN01000012">
    <property type="protein sequence ID" value="SHJ81528.1"/>
    <property type="molecule type" value="Genomic_DNA"/>
</dbReference>
<dbReference type="InterPro" id="IPR008978">
    <property type="entry name" value="HSP20-like_chaperone"/>
</dbReference>
<dbReference type="AlphaFoldDB" id="A0A1M6MDH7"/>
<evidence type="ECO:0000313" key="5">
    <source>
        <dbReference type="EMBL" id="SHJ81528.1"/>
    </source>
</evidence>
<evidence type="ECO:0000259" key="4">
    <source>
        <dbReference type="PROSITE" id="PS01031"/>
    </source>
</evidence>
<evidence type="ECO:0000313" key="6">
    <source>
        <dbReference type="Proteomes" id="UP000184418"/>
    </source>
</evidence>
<dbReference type="RefSeq" id="WP_073112567.1">
    <property type="nucleotide sequence ID" value="NZ_FQYN01000012.1"/>
</dbReference>
<dbReference type="InterPro" id="IPR031107">
    <property type="entry name" value="Small_HSP"/>
</dbReference>
<dbReference type="PROSITE" id="PS01031">
    <property type="entry name" value="SHSP"/>
    <property type="match status" value="1"/>
</dbReference>
<dbReference type="CDD" id="cd06464">
    <property type="entry name" value="ACD_sHsps-like"/>
    <property type="match status" value="1"/>
</dbReference>
<comment type="similarity">
    <text evidence="1 2">Belongs to the small heat shock protein (HSP20) family.</text>
</comment>
<proteinExistence type="inferred from homology"/>
<evidence type="ECO:0000256" key="3">
    <source>
        <dbReference type="SAM" id="MobiDB-lite"/>
    </source>
</evidence>
<keyword evidence="6" id="KW-1185">Reference proteome</keyword>
<organism evidence="5 6">
    <name type="scientific">Hymenobacter daecheongensis DSM 21074</name>
    <dbReference type="NCBI Taxonomy" id="1121955"/>
    <lineage>
        <taxon>Bacteria</taxon>
        <taxon>Pseudomonadati</taxon>
        <taxon>Bacteroidota</taxon>
        <taxon>Cytophagia</taxon>
        <taxon>Cytophagales</taxon>
        <taxon>Hymenobacteraceae</taxon>
        <taxon>Hymenobacter</taxon>
    </lineage>
</organism>
<accession>A0A1M6MDH7</accession>